<proteinExistence type="predicted"/>
<comment type="caution">
    <text evidence="2">The sequence shown here is derived from an EMBL/GenBank/DDBJ whole genome shotgun (WGS) entry which is preliminary data.</text>
</comment>
<gene>
    <name evidence="2" type="ORF">JTE90_014427</name>
</gene>
<reference evidence="2 3" key="1">
    <citation type="journal article" date="2022" name="Nat. Ecol. Evol.">
        <title>A masculinizing supergene underlies an exaggerated male reproductive morph in a spider.</title>
        <authorList>
            <person name="Hendrickx F."/>
            <person name="De Corte Z."/>
            <person name="Sonet G."/>
            <person name="Van Belleghem S.M."/>
            <person name="Kostlbacher S."/>
            <person name="Vangestel C."/>
        </authorList>
    </citation>
    <scope>NUCLEOTIDE SEQUENCE [LARGE SCALE GENOMIC DNA]</scope>
    <source>
        <strain evidence="2">W744_W776</strain>
    </source>
</reference>
<keyword evidence="3" id="KW-1185">Reference proteome</keyword>
<dbReference type="Proteomes" id="UP000827092">
    <property type="component" value="Unassembled WGS sequence"/>
</dbReference>
<dbReference type="EMBL" id="JAFNEN010000186">
    <property type="protein sequence ID" value="KAG8190321.1"/>
    <property type="molecule type" value="Genomic_DNA"/>
</dbReference>
<evidence type="ECO:0000256" key="1">
    <source>
        <dbReference type="SAM" id="MobiDB-lite"/>
    </source>
</evidence>
<accession>A0AAV6V3X9</accession>
<name>A0AAV6V3X9_9ARAC</name>
<evidence type="ECO:0000313" key="2">
    <source>
        <dbReference type="EMBL" id="KAG8190321.1"/>
    </source>
</evidence>
<protein>
    <submittedName>
        <fullName evidence="2">Uncharacterized protein</fullName>
    </submittedName>
</protein>
<sequence>MLIAPKTRPHRNASCTTRVQQGHLSSSRYKGVMESHSGASQHKKSQGPPCLQTQLTFGCEKHLQGVLSVVLYGFYFSLGNVLRDIEVE</sequence>
<feature type="region of interest" description="Disordered" evidence="1">
    <location>
        <begin position="1"/>
        <end position="49"/>
    </location>
</feature>
<feature type="compositionally biased region" description="Polar residues" evidence="1">
    <location>
        <begin position="13"/>
        <end position="28"/>
    </location>
</feature>
<dbReference type="AlphaFoldDB" id="A0AAV6V3X9"/>
<organism evidence="2 3">
    <name type="scientific">Oedothorax gibbosus</name>
    <dbReference type="NCBI Taxonomy" id="931172"/>
    <lineage>
        <taxon>Eukaryota</taxon>
        <taxon>Metazoa</taxon>
        <taxon>Ecdysozoa</taxon>
        <taxon>Arthropoda</taxon>
        <taxon>Chelicerata</taxon>
        <taxon>Arachnida</taxon>
        <taxon>Araneae</taxon>
        <taxon>Araneomorphae</taxon>
        <taxon>Entelegynae</taxon>
        <taxon>Araneoidea</taxon>
        <taxon>Linyphiidae</taxon>
        <taxon>Erigoninae</taxon>
        <taxon>Oedothorax</taxon>
    </lineage>
</organism>
<evidence type="ECO:0000313" key="3">
    <source>
        <dbReference type="Proteomes" id="UP000827092"/>
    </source>
</evidence>